<sequence>MALAVLASPFIVMQASFLIDTAPMVAVADGVRPDPGWREEAHNISGGLFCIDLAVPCDSMWREYRTEQPVTVADVQRISAEAGLGVRVEGDCDTSPLRPGSTRLHTACSAEGVVDGYDLRIRVLKFREGDTRRIIQVAVSSIENR</sequence>
<protein>
    <submittedName>
        <fullName evidence="1">Uncharacterized protein</fullName>
    </submittedName>
</protein>
<dbReference type="Proteomes" id="UP000053512">
    <property type="component" value="Unassembled WGS sequence"/>
</dbReference>
<name>A0A0W8I961_KOCRO</name>
<evidence type="ECO:0000313" key="1">
    <source>
        <dbReference type="EMBL" id="KUG56334.1"/>
    </source>
</evidence>
<reference evidence="2" key="1">
    <citation type="submission" date="2015-12" db="EMBL/GenBank/DDBJ databases">
        <authorList>
            <person name="Nair G.R."/>
            <person name="Kaur G."/>
            <person name="Mayilraj S."/>
        </authorList>
    </citation>
    <scope>NUCLEOTIDE SEQUENCE [LARGE SCALE GENOMIC DNA]</scope>
    <source>
        <strain evidence="2">CD08_4</strain>
    </source>
</reference>
<proteinExistence type="predicted"/>
<dbReference type="RefSeq" id="WP_058874484.1">
    <property type="nucleotide sequence ID" value="NZ_LQBK01000023.1"/>
</dbReference>
<organism evidence="1 2">
    <name type="scientific">Kocuria rosea subsp. polaris</name>
    <dbReference type="NCBI Taxonomy" id="136273"/>
    <lineage>
        <taxon>Bacteria</taxon>
        <taxon>Bacillati</taxon>
        <taxon>Actinomycetota</taxon>
        <taxon>Actinomycetes</taxon>
        <taxon>Micrococcales</taxon>
        <taxon>Micrococcaceae</taxon>
        <taxon>Kocuria</taxon>
    </lineage>
</organism>
<evidence type="ECO:0000313" key="2">
    <source>
        <dbReference type="Proteomes" id="UP000053512"/>
    </source>
</evidence>
<dbReference type="EMBL" id="LQBK01000023">
    <property type="protein sequence ID" value="KUG56334.1"/>
    <property type="molecule type" value="Genomic_DNA"/>
</dbReference>
<accession>A0A0W8I961</accession>
<dbReference type="OrthoDB" id="4951915at2"/>
<comment type="caution">
    <text evidence="1">The sequence shown here is derived from an EMBL/GenBank/DDBJ whole genome shotgun (WGS) entry which is preliminary data.</text>
</comment>
<dbReference type="AlphaFoldDB" id="A0A0W8I961"/>
<gene>
    <name evidence="1" type="ORF">AVL61_14575</name>
</gene>